<organism evidence="1 2">
    <name type="scientific">Blautia hydrogenotrophica (strain DSM 10507 / JCM 14656 / S5a33)</name>
    <name type="common">Ruminococcus hydrogenotrophicus</name>
    <dbReference type="NCBI Taxonomy" id="476272"/>
    <lineage>
        <taxon>Bacteria</taxon>
        <taxon>Bacillati</taxon>
        <taxon>Bacillota</taxon>
        <taxon>Clostridia</taxon>
        <taxon>Lachnospirales</taxon>
        <taxon>Lachnospiraceae</taxon>
        <taxon>Blautia</taxon>
    </lineage>
</organism>
<dbReference type="EMBL" id="ACBZ01000046">
    <property type="protein sequence ID" value="EEG50019.1"/>
    <property type="molecule type" value="Genomic_DNA"/>
</dbReference>
<reference evidence="1 2" key="1">
    <citation type="submission" date="2009-01" db="EMBL/GenBank/DDBJ databases">
        <authorList>
            <person name="Fulton L."/>
            <person name="Clifton S."/>
            <person name="Fulton B."/>
            <person name="Xu J."/>
            <person name="Minx P."/>
            <person name="Pepin K.H."/>
            <person name="Johnson M."/>
            <person name="Bhonagiri V."/>
            <person name="Nash W.E."/>
            <person name="Mardis E.R."/>
            <person name="Wilson R.K."/>
        </authorList>
    </citation>
    <scope>NUCLEOTIDE SEQUENCE [LARGE SCALE GENOMIC DNA]</scope>
    <source>
        <strain evidence="2">DSM 10507 / JCM 14656 / S5a33</strain>
    </source>
</reference>
<dbReference type="PATRIC" id="fig|476272.21.peg.2385"/>
<dbReference type="HOGENOM" id="CLU_3040895_0_0_9"/>
<sequence>MAWKIVFCYRVSYNKKMLCEGCARRNEEFHRKAVKRRRVKWAERFKINEDGKLR</sequence>
<name>C0CJL8_BLAHS</name>
<proteinExistence type="predicted"/>
<accession>C0CJL8</accession>
<evidence type="ECO:0000313" key="2">
    <source>
        <dbReference type="Proteomes" id="UP000003100"/>
    </source>
</evidence>
<comment type="caution">
    <text evidence="1">The sequence shown here is derived from an EMBL/GenBank/DDBJ whole genome shotgun (WGS) entry which is preliminary data.</text>
</comment>
<protein>
    <submittedName>
        <fullName evidence="1">Uncharacterized protein</fullName>
    </submittedName>
</protein>
<reference evidence="1 2" key="2">
    <citation type="submission" date="2009-02" db="EMBL/GenBank/DDBJ databases">
        <title>Draft genome sequence of Blautia hydrogenotrophica DSM 10507 (Ruminococcus hydrogenotrophicus DSM 10507).</title>
        <authorList>
            <person name="Sudarsanam P."/>
            <person name="Ley R."/>
            <person name="Guruge J."/>
            <person name="Turnbaugh P.J."/>
            <person name="Mahowald M."/>
            <person name="Liep D."/>
            <person name="Gordon J."/>
        </authorList>
    </citation>
    <scope>NUCLEOTIDE SEQUENCE [LARGE SCALE GENOMIC DNA]</scope>
    <source>
        <strain evidence="2">DSM 10507 / JCM 14656 / S5a33</strain>
    </source>
</reference>
<evidence type="ECO:0000313" key="1">
    <source>
        <dbReference type="EMBL" id="EEG50019.1"/>
    </source>
</evidence>
<gene>
    <name evidence="1" type="ORF">RUMHYD_01038</name>
</gene>
<dbReference type="Proteomes" id="UP000003100">
    <property type="component" value="Unassembled WGS sequence"/>
</dbReference>
<keyword evidence="2" id="KW-1185">Reference proteome</keyword>
<dbReference type="AlphaFoldDB" id="C0CJL8"/>